<organism evidence="1 2">
    <name type="scientific">Planoprotostelium fungivorum</name>
    <dbReference type="NCBI Taxonomy" id="1890364"/>
    <lineage>
        <taxon>Eukaryota</taxon>
        <taxon>Amoebozoa</taxon>
        <taxon>Evosea</taxon>
        <taxon>Variosea</taxon>
        <taxon>Cavosteliida</taxon>
        <taxon>Cavosteliaceae</taxon>
        <taxon>Planoprotostelium</taxon>
    </lineage>
</organism>
<reference evidence="1 2" key="1">
    <citation type="journal article" date="2018" name="Genome Biol. Evol.">
        <title>Multiple Roots of Fruiting Body Formation in Amoebozoa.</title>
        <authorList>
            <person name="Hillmann F."/>
            <person name="Forbes G."/>
            <person name="Novohradska S."/>
            <person name="Ferling I."/>
            <person name="Riege K."/>
            <person name="Groth M."/>
            <person name="Westermann M."/>
            <person name="Marz M."/>
            <person name="Spaller T."/>
            <person name="Winckler T."/>
            <person name="Schaap P."/>
            <person name="Glockner G."/>
        </authorList>
    </citation>
    <scope>NUCLEOTIDE SEQUENCE [LARGE SCALE GENOMIC DNA]</scope>
    <source>
        <strain evidence="1 2">Jena</strain>
    </source>
</reference>
<sequence length="64" mass="7346">MTTTERHNQGNCILSGTTVKLKDFLNKNSPGCGATEFIFYTRVQEIQQEEVARILRKAEMRADR</sequence>
<dbReference type="InParanoid" id="A0A2P6NAB0"/>
<dbReference type="AlphaFoldDB" id="A0A2P6NAB0"/>
<evidence type="ECO:0000313" key="1">
    <source>
        <dbReference type="EMBL" id="PRP80894.1"/>
    </source>
</evidence>
<protein>
    <submittedName>
        <fullName evidence="1">Uncharacterized protein</fullName>
    </submittedName>
</protein>
<gene>
    <name evidence="1" type="ORF">PROFUN_11335</name>
</gene>
<proteinExistence type="predicted"/>
<name>A0A2P6NAB0_9EUKA</name>
<dbReference type="EMBL" id="MDYQ01000135">
    <property type="protein sequence ID" value="PRP80894.1"/>
    <property type="molecule type" value="Genomic_DNA"/>
</dbReference>
<evidence type="ECO:0000313" key="2">
    <source>
        <dbReference type="Proteomes" id="UP000241769"/>
    </source>
</evidence>
<keyword evidence="2" id="KW-1185">Reference proteome</keyword>
<comment type="caution">
    <text evidence="1">The sequence shown here is derived from an EMBL/GenBank/DDBJ whole genome shotgun (WGS) entry which is preliminary data.</text>
</comment>
<accession>A0A2P6NAB0</accession>
<dbReference type="Proteomes" id="UP000241769">
    <property type="component" value="Unassembled WGS sequence"/>
</dbReference>